<keyword evidence="5" id="KW-1185">Reference proteome</keyword>
<dbReference type="PANTHER" id="PTHR19879">
    <property type="entry name" value="TRANSCRIPTION INITIATION FACTOR TFIID"/>
    <property type="match status" value="1"/>
</dbReference>
<dbReference type="PANTHER" id="PTHR19879:SF9">
    <property type="entry name" value="TRANSCRIPTION INITIATION FACTOR TFIID SUBUNIT 5"/>
    <property type="match status" value="1"/>
</dbReference>
<evidence type="ECO:0000256" key="3">
    <source>
        <dbReference type="PROSITE-ProRule" id="PRU00221"/>
    </source>
</evidence>
<dbReference type="PROSITE" id="PS00678">
    <property type="entry name" value="WD_REPEATS_1"/>
    <property type="match status" value="1"/>
</dbReference>
<dbReference type="Proteomes" id="UP000503447">
    <property type="component" value="Chromosome"/>
</dbReference>
<dbReference type="SMART" id="SM00320">
    <property type="entry name" value="WD40"/>
    <property type="match status" value="1"/>
</dbReference>
<dbReference type="PROSITE" id="PS50294">
    <property type="entry name" value="WD_REPEATS_REGION"/>
    <property type="match status" value="1"/>
</dbReference>
<dbReference type="InterPro" id="IPR019775">
    <property type="entry name" value="WD40_repeat_CS"/>
</dbReference>
<proteinExistence type="predicted"/>
<feature type="repeat" description="WD" evidence="3">
    <location>
        <begin position="156"/>
        <end position="188"/>
    </location>
</feature>
<evidence type="ECO:0000313" key="5">
    <source>
        <dbReference type="Proteomes" id="UP000503447"/>
    </source>
</evidence>
<accession>A0A6M5YL71</accession>
<reference evidence="5" key="1">
    <citation type="submission" date="2020-05" db="EMBL/GenBank/DDBJ databases">
        <title>Frigoriglobus tundricola gen. nov., sp. nov., a psychrotolerant cellulolytic planctomycete of the family Gemmataceae with two divergent copies of 16S rRNA gene.</title>
        <authorList>
            <person name="Kulichevskaya I.S."/>
            <person name="Ivanova A.A."/>
            <person name="Naumoff D.G."/>
            <person name="Beletsky A.V."/>
            <person name="Rijpstra W.I.C."/>
            <person name="Sinninghe Damste J.S."/>
            <person name="Mardanov A.V."/>
            <person name="Ravin N.V."/>
            <person name="Dedysh S.N."/>
        </authorList>
    </citation>
    <scope>NUCLEOTIDE SEQUENCE [LARGE SCALE GENOMIC DNA]</scope>
    <source>
        <strain evidence="5">PL17</strain>
    </source>
</reference>
<keyword evidence="2" id="KW-0677">Repeat</keyword>
<dbReference type="AlphaFoldDB" id="A0A6M5YL71"/>
<evidence type="ECO:0000313" key="4">
    <source>
        <dbReference type="EMBL" id="QJW94767.1"/>
    </source>
</evidence>
<name>A0A6M5YL71_9BACT</name>
<evidence type="ECO:0000256" key="2">
    <source>
        <dbReference type="ARBA" id="ARBA00022737"/>
    </source>
</evidence>
<keyword evidence="1 3" id="KW-0853">WD repeat</keyword>
<dbReference type="EMBL" id="CP053452">
    <property type="protein sequence ID" value="QJW94767.1"/>
    <property type="molecule type" value="Genomic_DNA"/>
</dbReference>
<evidence type="ECO:0000256" key="1">
    <source>
        <dbReference type="ARBA" id="ARBA00022574"/>
    </source>
</evidence>
<organism evidence="4 5">
    <name type="scientific">Frigoriglobus tundricola</name>
    <dbReference type="NCBI Taxonomy" id="2774151"/>
    <lineage>
        <taxon>Bacteria</taxon>
        <taxon>Pseudomonadati</taxon>
        <taxon>Planctomycetota</taxon>
        <taxon>Planctomycetia</taxon>
        <taxon>Gemmatales</taxon>
        <taxon>Gemmataceae</taxon>
        <taxon>Frigoriglobus</taxon>
    </lineage>
</organism>
<dbReference type="InterPro" id="IPR011659">
    <property type="entry name" value="WD40"/>
</dbReference>
<dbReference type="SUPFAM" id="SSF50998">
    <property type="entry name" value="Quinoprotein alcohol dehydrogenase-like"/>
    <property type="match status" value="1"/>
</dbReference>
<dbReference type="Pfam" id="PF07676">
    <property type="entry name" value="PD40"/>
    <property type="match status" value="1"/>
</dbReference>
<dbReference type="PROSITE" id="PS50082">
    <property type="entry name" value="WD_REPEATS_2"/>
    <property type="match status" value="1"/>
</dbReference>
<dbReference type="InterPro" id="IPR001680">
    <property type="entry name" value="WD40_rpt"/>
</dbReference>
<dbReference type="Gene3D" id="2.130.10.10">
    <property type="entry name" value="YVTN repeat-like/Quinoprotein amine dehydrogenase"/>
    <property type="match status" value="1"/>
</dbReference>
<dbReference type="KEGG" id="ftj:FTUN_2290"/>
<protein>
    <submittedName>
        <fullName evidence="4">Uncharacterized protein</fullName>
    </submittedName>
</protein>
<dbReference type="InterPro" id="IPR011047">
    <property type="entry name" value="Quinoprotein_ADH-like_sf"/>
</dbReference>
<gene>
    <name evidence="4" type="ORF">FTUN_2290</name>
</gene>
<sequence length="196" mass="20609">MRLTPPDDNAFGTAAAFSPNNLQLVTAVELFQNKPGERAPLLVTGWDATTGQKLGELRATAPGFRQRLDDGATYLAVGDHSGAVLATTDGKLWVADFERSARGATLAELTRPQHRFIHPTFSPDGKTFAVGLPVGAGLEYGVAVYDWPGGKRLHTFTGHNGPVTALAFAPDGQMLASGSADGTVLVWDTAAPAKPK</sequence>
<dbReference type="Pfam" id="PF00400">
    <property type="entry name" value="WD40"/>
    <property type="match status" value="1"/>
</dbReference>
<dbReference type="InterPro" id="IPR015943">
    <property type="entry name" value="WD40/YVTN_repeat-like_dom_sf"/>
</dbReference>